<dbReference type="SUPFAM" id="SSF144232">
    <property type="entry name" value="HIT/MYND zinc finger-like"/>
    <property type="match status" value="1"/>
</dbReference>
<evidence type="ECO:0000256" key="1">
    <source>
        <dbReference type="ARBA" id="ARBA00022723"/>
    </source>
</evidence>
<evidence type="ECO:0000259" key="6">
    <source>
        <dbReference type="PROSITE" id="PS50865"/>
    </source>
</evidence>
<protein>
    <recommendedName>
        <fullName evidence="6">MYND-type domain-containing protein</fullName>
    </recommendedName>
</protein>
<dbReference type="EMBL" id="LSRX01000837">
    <property type="protein sequence ID" value="OLP87880.1"/>
    <property type="molecule type" value="Genomic_DNA"/>
</dbReference>
<dbReference type="PROSITE" id="PS01360">
    <property type="entry name" value="ZF_MYND_1"/>
    <property type="match status" value="1"/>
</dbReference>
<name>A0A1Q9CYA0_SYMMI</name>
<evidence type="ECO:0000313" key="8">
    <source>
        <dbReference type="Proteomes" id="UP000186817"/>
    </source>
</evidence>
<feature type="region of interest" description="Disordered" evidence="5">
    <location>
        <begin position="132"/>
        <end position="156"/>
    </location>
</feature>
<evidence type="ECO:0000256" key="3">
    <source>
        <dbReference type="ARBA" id="ARBA00022833"/>
    </source>
</evidence>
<accession>A0A1Q9CYA0</accession>
<keyword evidence="8" id="KW-1185">Reference proteome</keyword>
<comment type="caution">
    <text evidence="7">The sequence shown here is derived from an EMBL/GenBank/DDBJ whole genome shotgun (WGS) entry which is preliminary data.</text>
</comment>
<feature type="compositionally biased region" description="Basic and acidic residues" evidence="5">
    <location>
        <begin position="132"/>
        <end position="147"/>
    </location>
</feature>
<dbReference type="Gene3D" id="6.10.140.2220">
    <property type="match status" value="1"/>
</dbReference>
<keyword evidence="3" id="KW-0862">Zinc</keyword>
<evidence type="ECO:0000256" key="5">
    <source>
        <dbReference type="SAM" id="MobiDB-lite"/>
    </source>
</evidence>
<dbReference type="Proteomes" id="UP000186817">
    <property type="component" value="Unassembled WGS sequence"/>
</dbReference>
<dbReference type="SUPFAM" id="SSF48452">
    <property type="entry name" value="TPR-like"/>
    <property type="match status" value="1"/>
</dbReference>
<sequence>MPCSVKLRLLWTSWGIGHCVLQPPFYKRGSEDPAFANDGEPVDMHEYIERGNQMVKAGRFKAAAGLFSEALKACSQQRAMDLDLEVDIIKSRAKCWKALGCFSELKEDASKVLKLTGNRDSDALQWHRAADEGLQHKSRSRDREVLQPREAPPMTGNANGYGGFGAKCSQCNGLASKCAQCGAGMERCGYCGQPVSRANCCSRCHCTYYCGRECQRSHWKVHKLVCQSALECQSSQLTTPLSVPDAVGGSRSIHESPTDGLASMRADFSVQEAPRELPESSMGNVMRPTVDARMQAAVAAVTAVQAVNNDAMTASRSGSPAPIVHYQHPVQLPAQACAARHNSPMQISAGARTTSQNSAAAPAATRISPAMQGSCQVLAPNLAPAVYQRPPRPAMCLRGAWNPQ</sequence>
<dbReference type="PROSITE" id="PS50865">
    <property type="entry name" value="ZF_MYND_2"/>
    <property type="match status" value="1"/>
</dbReference>
<evidence type="ECO:0000256" key="4">
    <source>
        <dbReference type="PROSITE-ProRule" id="PRU00134"/>
    </source>
</evidence>
<keyword evidence="2 4" id="KW-0863">Zinc-finger</keyword>
<dbReference type="Gene3D" id="1.25.40.10">
    <property type="entry name" value="Tetratricopeptide repeat domain"/>
    <property type="match status" value="1"/>
</dbReference>
<dbReference type="GO" id="GO:0008270">
    <property type="term" value="F:zinc ion binding"/>
    <property type="evidence" value="ECO:0007669"/>
    <property type="project" value="UniProtKB-KW"/>
</dbReference>
<keyword evidence="1" id="KW-0479">Metal-binding</keyword>
<feature type="domain" description="MYND-type" evidence="6">
    <location>
        <begin position="188"/>
        <end position="226"/>
    </location>
</feature>
<evidence type="ECO:0000313" key="7">
    <source>
        <dbReference type="EMBL" id="OLP87880.1"/>
    </source>
</evidence>
<dbReference type="InterPro" id="IPR011990">
    <property type="entry name" value="TPR-like_helical_dom_sf"/>
</dbReference>
<dbReference type="Pfam" id="PF01753">
    <property type="entry name" value="zf-MYND"/>
    <property type="match status" value="1"/>
</dbReference>
<organism evidence="7 8">
    <name type="scientific">Symbiodinium microadriaticum</name>
    <name type="common">Dinoflagellate</name>
    <name type="synonym">Zooxanthella microadriatica</name>
    <dbReference type="NCBI Taxonomy" id="2951"/>
    <lineage>
        <taxon>Eukaryota</taxon>
        <taxon>Sar</taxon>
        <taxon>Alveolata</taxon>
        <taxon>Dinophyceae</taxon>
        <taxon>Suessiales</taxon>
        <taxon>Symbiodiniaceae</taxon>
        <taxon>Symbiodinium</taxon>
    </lineage>
</organism>
<evidence type="ECO:0000256" key="2">
    <source>
        <dbReference type="ARBA" id="ARBA00022771"/>
    </source>
</evidence>
<reference evidence="7 8" key="1">
    <citation type="submission" date="2016-02" db="EMBL/GenBank/DDBJ databases">
        <title>Genome analysis of coral dinoflagellate symbionts highlights evolutionary adaptations to a symbiotic lifestyle.</title>
        <authorList>
            <person name="Aranda M."/>
            <person name="Li Y."/>
            <person name="Liew Y.J."/>
            <person name="Baumgarten S."/>
            <person name="Simakov O."/>
            <person name="Wilson M."/>
            <person name="Piel J."/>
            <person name="Ashoor H."/>
            <person name="Bougouffa S."/>
            <person name="Bajic V.B."/>
            <person name="Ryu T."/>
            <person name="Ravasi T."/>
            <person name="Bayer T."/>
            <person name="Micklem G."/>
            <person name="Kim H."/>
            <person name="Bhak J."/>
            <person name="Lajeunesse T.C."/>
            <person name="Voolstra C.R."/>
        </authorList>
    </citation>
    <scope>NUCLEOTIDE SEQUENCE [LARGE SCALE GENOMIC DNA]</scope>
    <source>
        <strain evidence="7 8">CCMP2467</strain>
    </source>
</reference>
<proteinExistence type="predicted"/>
<gene>
    <name evidence="7" type="ORF">AK812_SmicGene30851</name>
</gene>
<dbReference type="AlphaFoldDB" id="A0A1Q9CYA0"/>
<dbReference type="InterPro" id="IPR002893">
    <property type="entry name" value="Znf_MYND"/>
</dbReference>
<dbReference type="OrthoDB" id="435325at2759"/>